<dbReference type="EMBL" id="CACTIH010007277">
    <property type="protein sequence ID" value="CAA3007576.1"/>
    <property type="molecule type" value="Genomic_DNA"/>
</dbReference>
<dbReference type="Proteomes" id="UP000594638">
    <property type="component" value="Unassembled WGS sequence"/>
</dbReference>
<evidence type="ECO:0000313" key="2">
    <source>
        <dbReference type="Proteomes" id="UP000594638"/>
    </source>
</evidence>
<keyword evidence="2" id="KW-1185">Reference proteome</keyword>
<gene>
    <name evidence="1" type="ORF">OLEA9_A093872</name>
</gene>
<dbReference type="Gramene" id="OE9A093872T1">
    <property type="protein sequence ID" value="OE9A093872C1"/>
    <property type="gene ID" value="OE9A093872"/>
</dbReference>
<sequence length="145" mass="16778">MNVEVEAGPSRKAAAVRGAKKLGATWIILDRELKKDKQYFMDRLLCGISSMKSNNTVVEVRGPIRKHVSYDEMIPSYSWEELSPSQQSKYVYPEVQFENMDHLMKIYHHTRGINIRNLQQLKRLAHSKNKLITDAVGTFLIIPKY</sequence>
<dbReference type="GO" id="GO:0016301">
    <property type="term" value="F:kinase activity"/>
    <property type="evidence" value="ECO:0007669"/>
    <property type="project" value="UniProtKB-KW"/>
</dbReference>
<keyword evidence="1" id="KW-0808">Transferase</keyword>
<dbReference type="OrthoDB" id="4062651at2759"/>
<name>A0A8S0TRR6_OLEEU</name>
<evidence type="ECO:0000313" key="1">
    <source>
        <dbReference type="EMBL" id="CAA3007576.1"/>
    </source>
</evidence>
<comment type="caution">
    <text evidence="1">The sequence shown here is derived from an EMBL/GenBank/DDBJ whole genome shotgun (WGS) entry which is preliminary data.</text>
</comment>
<reference evidence="1 2" key="1">
    <citation type="submission" date="2019-12" db="EMBL/GenBank/DDBJ databases">
        <authorList>
            <person name="Alioto T."/>
            <person name="Alioto T."/>
            <person name="Gomez Garrido J."/>
        </authorList>
    </citation>
    <scope>NUCLEOTIDE SEQUENCE [LARGE SCALE GENOMIC DNA]</scope>
</reference>
<keyword evidence="1" id="KW-0418">Kinase</keyword>
<organism evidence="1 2">
    <name type="scientific">Olea europaea subsp. europaea</name>
    <dbReference type="NCBI Taxonomy" id="158383"/>
    <lineage>
        <taxon>Eukaryota</taxon>
        <taxon>Viridiplantae</taxon>
        <taxon>Streptophyta</taxon>
        <taxon>Embryophyta</taxon>
        <taxon>Tracheophyta</taxon>
        <taxon>Spermatophyta</taxon>
        <taxon>Magnoliopsida</taxon>
        <taxon>eudicotyledons</taxon>
        <taxon>Gunneridae</taxon>
        <taxon>Pentapetalae</taxon>
        <taxon>asterids</taxon>
        <taxon>lamiids</taxon>
        <taxon>Lamiales</taxon>
        <taxon>Oleaceae</taxon>
        <taxon>Oleeae</taxon>
        <taxon>Olea</taxon>
    </lineage>
</organism>
<accession>A0A8S0TRR6</accession>
<protein>
    <submittedName>
        <fullName evidence="1">Inactive kinase SELMODRAFT_444075-like</fullName>
    </submittedName>
</protein>
<proteinExistence type="predicted"/>
<dbReference type="AlphaFoldDB" id="A0A8S0TRR6"/>